<dbReference type="Proteomes" id="UP000239477">
    <property type="component" value="Chromosome"/>
</dbReference>
<reference evidence="2 3" key="1">
    <citation type="submission" date="2017-09" db="EMBL/GenBank/DDBJ databases">
        <title>Genomic, metabolic, and phenotypic characteristics of bacterial isolates from the natural microbiome of the model nematode Caenorhabditis elegans.</title>
        <authorList>
            <person name="Zimmermann J."/>
            <person name="Obeng N."/>
            <person name="Yang W."/>
            <person name="Obeng O."/>
            <person name="Kissoyan K."/>
            <person name="Pees B."/>
            <person name="Dirksen P."/>
            <person name="Hoppner M."/>
            <person name="Franke A."/>
            <person name="Rosenstiel P."/>
            <person name="Leippe M."/>
            <person name="Dierking K."/>
            <person name="Kaleta C."/>
            <person name="Schulenburg H."/>
        </authorList>
    </citation>
    <scope>NUCLEOTIDE SEQUENCE [LARGE SCALE GENOMIC DNA]</scope>
    <source>
        <strain evidence="2 3">MYb73</strain>
    </source>
</reference>
<keyword evidence="1" id="KW-0812">Transmembrane</keyword>
<keyword evidence="1" id="KW-0472">Membrane</keyword>
<evidence type="ECO:0008006" key="4">
    <source>
        <dbReference type="Google" id="ProtNLM"/>
    </source>
</evidence>
<gene>
    <name evidence="2" type="ORF">CLM73_25595</name>
</gene>
<keyword evidence="1" id="KW-1133">Transmembrane helix</keyword>
<dbReference type="AlphaFoldDB" id="A0A2S0IDT5"/>
<protein>
    <recommendedName>
        <fullName evidence="4">DUF4175 domain-containing protein</fullName>
    </recommendedName>
</protein>
<keyword evidence="3" id="KW-1185">Reference proteome</keyword>
<dbReference type="RefSeq" id="WP_105240828.1">
    <property type="nucleotide sequence ID" value="NZ_CP023270.1"/>
</dbReference>
<evidence type="ECO:0000313" key="2">
    <source>
        <dbReference type="EMBL" id="AVJ30202.1"/>
    </source>
</evidence>
<evidence type="ECO:0000313" key="3">
    <source>
        <dbReference type="Proteomes" id="UP000239477"/>
    </source>
</evidence>
<dbReference type="EMBL" id="CP023270">
    <property type="protein sequence ID" value="AVJ30202.1"/>
    <property type="molecule type" value="Genomic_DNA"/>
</dbReference>
<sequence length="70" mass="7504">MNKTSEAHGARTENLQSAGVVFRVPIWLGVASVVGLVSALLGDGVWDGVSWLAIFAPIGAVWWAWRRRGG</sequence>
<organism evidence="2 3">
    <name type="scientific">Achromobacter spanius</name>
    <dbReference type="NCBI Taxonomy" id="217203"/>
    <lineage>
        <taxon>Bacteria</taxon>
        <taxon>Pseudomonadati</taxon>
        <taxon>Pseudomonadota</taxon>
        <taxon>Betaproteobacteria</taxon>
        <taxon>Burkholderiales</taxon>
        <taxon>Alcaligenaceae</taxon>
        <taxon>Achromobacter</taxon>
    </lineage>
</organism>
<feature type="transmembrane region" description="Helical" evidence="1">
    <location>
        <begin position="20"/>
        <end position="42"/>
    </location>
</feature>
<evidence type="ECO:0000256" key="1">
    <source>
        <dbReference type="SAM" id="Phobius"/>
    </source>
</evidence>
<proteinExistence type="predicted"/>
<feature type="transmembrane region" description="Helical" evidence="1">
    <location>
        <begin position="48"/>
        <end position="65"/>
    </location>
</feature>
<accession>A0A2S0IDT5</accession>
<name>A0A2S0IDT5_9BURK</name>